<comment type="caution">
    <text evidence="1">The sequence shown here is derived from an EMBL/GenBank/DDBJ whole genome shotgun (WGS) entry which is preliminary data.</text>
</comment>
<dbReference type="RefSeq" id="WP_023952856.1">
    <property type="nucleotide sequence ID" value="NZ_AYSV01000120.1"/>
</dbReference>
<dbReference type="Gene3D" id="1.25.40.10">
    <property type="entry name" value="Tetratricopeptide repeat domain"/>
    <property type="match status" value="1"/>
</dbReference>
<evidence type="ECO:0000313" key="2">
    <source>
        <dbReference type="Proteomes" id="UP000018766"/>
    </source>
</evidence>
<protein>
    <submittedName>
        <fullName evidence="1">ImpE-like protein</fullName>
    </submittedName>
</protein>
<reference evidence="1 2" key="1">
    <citation type="submission" date="2013-11" db="EMBL/GenBank/DDBJ databases">
        <title>Genomic analysis of Pelistega sp. HM-7.</title>
        <authorList>
            <person name="Kumbhare S.V."/>
            <person name="Shetty S.A."/>
            <person name="Sharma O."/>
            <person name="Dhotre D.P."/>
        </authorList>
    </citation>
    <scope>NUCLEOTIDE SEQUENCE [LARGE SCALE GENOMIC DNA]</scope>
    <source>
        <strain evidence="1 2">HM-7</strain>
    </source>
</reference>
<dbReference type="EMBL" id="AYSV01000120">
    <property type="protein sequence ID" value="ETD67477.1"/>
    <property type="molecule type" value="Genomic_DNA"/>
</dbReference>
<sequence>MINVQIFKTKSIQEVLDEVKDKVRKKPQDADLRAYLFQLFSLQGNWAKAVEQIKLSAEMNTQAQPLALVYVGALNAESQREQVLQGKERPAIFGEAEEWMALLMAALEEQDKEKAAMLRQQALEMAPEVAGSLTLFSDENKTFEWICDGDSRLGPICEFINNGRYGWIPFTLIEKIRFIQAQGLSDLVWAQVELFLLDGRTLVGLIPVRYVPLVSYTEQDDQANLSHRTEWVLLSEDHYQGIGQKMLITDEGDVALLDIKEMVFNHPSDA</sequence>
<keyword evidence="2" id="KW-1185">Reference proteome</keyword>
<dbReference type="OrthoDB" id="5416084at2"/>
<proteinExistence type="predicted"/>
<organism evidence="1 2">
    <name type="scientific">Pelistega indica</name>
    <dbReference type="NCBI Taxonomy" id="1414851"/>
    <lineage>
        <taxon>Bacteria</taxon>
        <taxon>Pseudomonadati</taxon>
        <taxon>Pseudomonadota</taxon>
        <taxon>Betaproteobacteria</taxon>
        <taxon>Burkholderiales</taxon>
        <taxon>Alcaligenaceae</taxon>
        <taxon>Pelistega</taxon>
    </lineage>
</organism>
<dbReference type="Proteomes" id="UP000018766">
    <property type="component" value="Unassembled WGS sequence"/>
</dbReference>
<dbReference type="InterPro" id="IPR011990">
    <property type="entry name" value="TPR-like_helical_dom_sf"/>
</dbReference>
<dbReference type="InterPro" id="IPR009211">
    <property type="entry name" value="TagJ"/>
</dbReference>
<dbReference type="PATRIC" id="fig|1414851.3.peg.2360"/>
<dbReference type="Pfam" id="PF07024">
    <property type="entry name" value="ImpE"/>
    <property type="match status" value="1"/>
</dbReference>
<gene>
    <name evidence="1" type="ORF">V757_11320</name>
</gene>
<name>V8FVQ1_9BURK</name>
<accession>V8FVQ1</accession>
<dbReference type="AlphaFoldDB" id="V8FVQ1"/>
<dbReference type="PIRSF" id="PIRSF029288">
    <property type="entry name" value="SciE_ImpE"/>
    <property type="match status" value="1"/>
</dbReference>
<evidence type="ECO:0000313" key="1">
    <source>
        <dbReference type="EMBL" id="ETD67477.1"/>
    </source>
</evidence>
<dbReference type="SUPFAM" id="SSF144059">
    <property type="entry name" value="ImpE-like"/>
    <property type="match status" value="1"/>
</dbReference>